<keyword evidence="3" id="KW-1185">Reference proteome</keyword>
<name>A0ABQ8RPB7_FUSEQ</name>
<organism evidence="2 3">
    <name type="scientific">Fusarium equiseti</name>
    <name type="common">Fusarium scirpi</name>
    <dbReference type="NCBI Taxonomy" id="61235"/>
    <lineage>
        <taxon>Eukaryota</taxon>
        <taxon>Fungi</taxon>
        <taxon>Dikarya</taxon>
        <taxon>Ascomycota</taxon>
        <taxon>Pezizomycotina</taxon>
        <taxon>Sordariomycetes</taxon>
        <taxon>Hypocreomycetidae</taxon>
        <taxon>Hypocreales</taxon>
        <taxon>Nectriaceae</taxon>
        <taxon>Fusarium</taxon>
        <taxon>Fusarium incarnatum-equiseti species complex</taxon>
    </lineage>
</organism>
<proteinExistence type="predicted"/>
<sequence length="431" mass="49639">MEQDLTFAEVCSEWPGWNPQALSGFEWWTLMAPKKRQHRPIPRYHDEVFSPPHLCIRNIEFDAFKLLCTSLDAISIGASPSQLTPRGQSHIEQLPAELLAAIFRLLNPDDFLAFSLCSQALWMHAIQHAKNGYIEWKKTFSLAGTPVMYVGSHLKILPEFVYDAYPELMPEETLDEIRSERRLVTRTTAAFNKAVLEFDQTPMPYDDAYRASFTKQVAHAGIPTSIHENMKASLPTFSIEKGSKWLLRNLTKNELIRMEAVNTITVAHIQHSWLTLDTLLYWLICWRGDGHQRNLNLDWENLDNFTGVTTMDRVWRNPAHKGAYSAFWPIWSGNWAGHSLEVITDRELDAGWIDRTSEFDQLAPKLLRTMYALALTEGDVKPRRYWEEVFEQLGDVVDQVMEYEQDGKKWTETHKIIVSLQVHATALCGCT</sequence>
<dbReference type="SUPFAM" id="SSF81383">
    <property type="entry name" value="F-box domain"/>
    <property type="match status" value="1"/>
</dbReference>
<dbReference type="Proteomes" id="UP001152024">
    <property type="component" value="Unassembled WGS sequence"/>
</dbReference>
<dbReference type="PROSITE" id="PS50181">
    <property type="entry name" value="FBOX"/>
    <property type="match status" value="1"/>
</dbReference>
<protein>
    <recommendedName>
        <fullName evidence="1">F-box domain-containing protein</fullName>
    </recommendedName>
</protein>
<dbReference type="InterPro" id="IPR036047">
    <property type="entry name" value="F-box-like_dom_sf"/>
</dbReference>
<evidence type="ECO:0000313" key="3">
    <source>
        <dbReference type="Proteomes" id="UP001152024"/>
    </source>
</evidence>
<comment type="caution">
    <text evidence="2">The sequence shown here is derived from an EMBL/GenBank/DDBJ whole genome shotgun (WGS) entry which is preliminary data.</text>
</comment>
<dbReference type="InterPro" id="IPR001810">
    <property type="entry name" value="F-box_dom"/>
</dbReference>
<reference evidence="2" key="1">
    <citation type="submission" date="2022-09" db="EMBL/GenBank/DDBJ databases">
        <title>Fusarium specimens isolated from Avocado Roots.</title>
        <authorList>
            <person name="Stajich J."/>
            <person name="Roper C."/>
            <person name="Heimlech-Rivalta G."/>
        </authorList>
    </citation>
    <scope>NUCLEOTIDE SEQUENCE</scope>
    <source>
        <strain evidence="2">CF00095</strain>
    </source>
</reference>
<gene>
    <name evidence="2" type="ORF">NW768_002549</name>
</gene>
<evidence type="ECO:0000313" key="2">
    <source>
        <dbReference type="EMBL" id="KAJ4138692.1"/>
    </source>
</evidence>
<feature type="domain" description="F-box" evidence="1">
    <location>
        <begin position="88"/>
        <end position="139"/>
    </location>
</feature>
<evidence type="ECO:0000259" key="1">
    <source>
        <dbReference type="PROSITE" id="PS50181"/>
    </source>
</evidence>
<dbReference type="EMBL" id="JAOQBH010000003">
    <property type="protein sequence ID" value="KAJ4138692.1"/>
    <property type="molecule type" value="Genomic_DNA"/>
</dbReference>
<accession>A0ABQ8RPB7</accession>